<feature type="region of interest" description="Disordered" evidence="1">
    <location>
        <begin position="458"/>
        <end position="498"/>
    </location>
</feature>
<feature type="region of interest" description="Disordered" evidence="1">
    <location>
        <begin position="522"/>
        <end position="541"/>
    </location>
</feature>
<evidence type="ECO:0000256" key="1">
    <source>
        <dbReference type="SAM" id="MobiDB-lite"/>
    </source>
</evidence>
<feature type="compositionally biased region" description="Low complexity" evidence="1">
    <location>
        <begin position="458"/>
        <end position="470"/>
    </location>
</feature>
<dbReference type="AlphaFoldDB" id="M2YNI1"/>
<evidence type="ECO:0000313" key="3">
    <source>
        <dbReference type="EMBL" id="EME43565.1"/>
    </source>
</evidence>
<name>M2YNI1_DOTSN</name>
<feature type="compositionally biased region" description="Basic and acidic residues" evidence="1">
    <location>
        <begin position="604"/>
        <end position="627"/>
    </location>
</feature>
<dbReference type="HOGENOM" id="CLU_266777_0_0_1"/>
<organism evidence="3 4">
    <name type="scientific">Dothistroma septosporum (strain NZE10 / CBS 128990)</name>
    <name type="common">Red band needle blight fungus</name>
    <name type="synonym">Mycosphaerella pini</name>
    <dbReference type="NCBI Taxonomy" id="675120"/>
    <lineage>
        <taxon>Eukaryota</taxon>
        <taxon>Fungi</taxon>
        <taxon>Dikarya</taxon>
        <taxon>Ascomycota</taxon>
        <taxon>Pezizomycotina</taxon>
        <taxon>Dothideomycetes</taxon>
        <taxon>Dothideomycetidae</taxon>
        <taxon>Mycosphaerellales</taxon>
        <taxon>Mycosphaerellaceae</taxon>
        <taxon>Dothistroma</taxon>
    </lineage>
</organism>
<feature type="region of interest" description="Disordered" evidence="1">
    <location>
        <begin position="1106"/>
        <end position="1183"/>
    </location>
</feature>
<keyword evidence="2" id="KW-0812">Transmembrane</keyword>
<feature type="region of interest" description="Disordered" evidence="1">
    <location>
        <begin position="546"/>
        <end position="565"/>
    </location>
</feature>
<dbReference type="OrthoDB" id="3546893at2759"/>
<dbReference type="EMBL" id="KB446540">
    <property type="protein sequence ID" value="EME43565.1"/>
    <property type="molecule type" value="Genomic_DNA"/>
</dbReference>
<gene>
    <name evidence="3" type="ORF">DOTSEDRAFT_25491</name>
</gene>
<reference evidence="4" key="1">
    <citation type="journal article" date="2012" name="PLoS Genet.">
        <title>The genomes of the fungal plant pathogens Cladosporium fulvum and Dothistroma septosporum reveal adaptation to different hosts and lifestyles but also signatures of common ancestry.</title>
        <authorList>
            <person name="de Wit P.J.G.M."/>
            <person name="van der Burgt A."/>
            <person name="Oekmen B."/>
            <person name="Stergiopoulos I."/>
            <person name="Abd-Elsalam K.A."/>
            <person name="Aerts A.L."/>
            <person name="Bahkali A.H."/>
            <person name="Beenen H.G."/>
            <person name="Chettri P."/>
            <person name="Cox M.P."/>
            <person name="Datema E."/>
            <person name="de Vries R.P."/>
            <person name="Dhillon B."/>
            <person name="Ganley A.R."/>
            <person name="Griffiths S.A."/>
            <person name="Guo Y."/>
            <person name="Hamelin R.C."/>
            <person name="Henrissat B."/>
            <person name="Kabir M.S."/>
            <person name="Jashni M.K."/>
            <person name="Kema G."/>
            <person name="Klaubauf S."/>
            <person name="Lapidus A."/>
            <person name="Levasseur A."/>
            <person name="Lindquist E."/>
            <person name="Mehrabi R."/>
            <person name="Ohm R.A."/>
            <person name="Owen T.J."/>
            <person name="Salamov A."/>
            <person name="Schwelm A."/>
            <person name="Schijlen E."/>
            <person name="Sun H."/>
            <person name="van den Burg H.A."/>
            <person name="van Ham R.C.H.J."/>
            <person name="Zhang S."/>
            <person name="Goodwin S.B."/>
            <person name="Grigoriev I.V."/>
            <person name="Collemare J."/>
            <person name="Bradshaw R.E."/>
        </authorList>
    </citation>
    <scope>NUCLEOTIDE SEQUENCE [LARGE SCALE GENOMIC DNA]</scope>
    <source>
        <strain evidence="4">NZE10 / CBS 128990</strain>
    </source>
</reference>
<keyword evidence="4" id="KW-1185">Reference proteome</keyword>
<dbReference type="Proteomes" id="UP000016933">
    <property type="component" value="Unassembled WGS sequence"/>
</dbReference>
<feature type="transmembrane region" description="Helical" evidence="2">
    <location>
        <begin position="39"/>
        <end position="63"/>
    </location>
</feature>
<feature type="region of interest" description="Disordered" evidence="1">
    <location>
        <begin position="570"/>
        <end position="645"/>
    </location>
</feature>
<keyword evidence="2" id="KW-1133">Transmembrane helix</keyword>
<sequence length="1251" mass="135379">MAPNHSLARNALPANHLALRQDGGSSSTASAPATTQAQIIGLAIGCVLGSIILLAIIVILVVIRIRRRRHRQAIVELEQRTITFMVPQMEQTGGYAHAAERDGLEPLRAGTSWDFLASTDTISEPQQVEHTNKRKRSQFLSKRLAASAGVPPQAQPKHPSAIAEPLESPGSRHCSNNFDLYSNQERIDEVMGAVPSARYTHPSGHAIILQDNGNIVTAPGSPKPEAVPSLAVKKPTTYNPLFPSPDPNLGGAIRSISLGVLRVDTSGAVISNADHLSRHIAEIKRPRPAMRARSVSLGAALSRPPSGPIPPLPLISPLTLEDSSRQAVCIPRVPSADSIKSTGSSILVTSPILARKDSDQPLDSPTVEQLVAESDDAALKTVVNARPNGSARFNINTSMAMRTEQTRASIKANLVRSSTDSALISRISTSSFSSTASLERNRLSIPIVATADRVSISRVSSSNSLNGSSGVQKIVTPRKTRRPSSVSAQGSPAERNRRSAILKDISGNAQHCNIEKRNVSISTENSGCSSNGNPFHWDNNTAKIASKPSALKGSPNARKGHRRQNCVRISTLTPQVLGPESSRSRSSSPPGIVMDEITEERESDEIKREVQNERREIERAVGQERRRSTLPRPPLPPRQTSSESCLRIQTLRASLTPSSPTLSSWNSYHNANTGGLASQPSNSTFSVRPDSRQSDRSSITGPFMIPKFPSPARTSVALTRSSPKFDTAPMPDLSFDSDSPTLGLEDKSGSSPFTMAMSNEAESCRASTGRREHSAKVSWVSPADIPSSPPLPAARSSAYDPAWPTVVHIPPPMGRSEYDPASPPVNWDDESDMQRSSLFLPFTNLGDFTLDAFSLKSRPSSYVLPDSPPLSPKTTVGGQDQKLTSENASSIMASVPYSASTSSFLGTSIPSLFPCTSSSDNYFYLPRWQTAHDPLEQPQRQPFVAVAPSLPTIPQSDDHDSPAPAPLNIKPAKHVPQGPRSAPAKSVLKNAMALRRMNSEVAKEIAANQALNRQSRNYVRLGREASPLLPWCSTPKSDTEPSANDEILDFDFDTSAGADYSPCTSRHGVPLVDSPKYKTMDEIDFAEYEHNISAGFTLPEAEKPAPLRLKYTGDPRPASRSREHISPRSLKYAQQQKENERRDSSVYSDDSPSKTLAERPTSSVWADGEEFWSSPNTDAGKHESFNLSPAIKRMTMQSQDSAGSLGLPHFTREMPPQMMTPTMSRLRRGSEQAMEGATPKSLYDSDGFLKA</sequence>
<feature type="compositionally biased region" description="Polar residues" evidence="1">
    <location>
        <begin position="673"/>
        <end position="686"/>
    </location>
</feature>
<feature type="region of interest" description="Disordered" evidence="1">
    <location>
        <begin position="673"/>
        <end position="710"/>
    </location>
</feature>
<evidence type="ECO:0000313" key="4">
    <source>
        <dbReference type="Proteomes" id="UP000016933"/>
    </source>
</evidence>
<proteinExistence type="predicted"/>
<accession>M2YNI1</accession>
<feature type="compositionally biased region" description="Polar residues" evidence="1">
    <location>
        <begin position="1145"/>
        <end position="1164"/>
    </location>
</feature>
<feature type="region of interest" description="Disordered" evidence="1">
    <location>
        <begin position="722"/>
        <end position="742"/>
    </location>
</feature>
<keyword evidence="2" id="KW-0472">Membrane</keyword>
<protein>
    <submittedName>
        <fullName evidence="3">Uncharacterized protein</fullName>
    </submittedName>
</protein>
<reference evidence="3 4" key="2">
    <citation type="journal article" date="2012" name="PLoS Pathog.">
        <title>Diverse lifestyles and strategies of plant pathogenesis encoded in the genomes of eighteen Dothideomycetes fungi.</title>
        <authorList>
            <person name="Ohm R.A."/>
            <person name="Feau N."/>
            <person name="Henrissat B."/>
            <person name="Schoch C.L."/>
            <person name="Horwitz B.A."/>
            <person name="Barry K.W."/>
            <person name="Condon B.J."/>
            <person name="Copeland A.C."/>
            <person name="Dhillon B."/>
            <person name="Glaser F."/>
            <person name="Hesse C.N."/>
            <person name="Kosti I."/>
            <person name="LaButti K."/>
            <person name="Lindquist E.A."/>
            <person name="Lucas S."/>
            <person name="Salamov A.A."/>
            <person name="Bradshaw R.E."/>
            <person name="Ciuffetti L."/>
            <person name="Hamelin R.C."/>
            <person name="Kema G.H.J."/>
            <person name="Lawrence C."/>
            <person name="Scott J.A."/>
            <person name="Spatafora J.W."/>
            <person name="Turgeon B.G."/>
            <person name="de Wit P.J.G.M."/>
            <person name="Zhong S."/>
            <person name="Goodwin S.B."/>
            <person name="Grigoriev I.V."/>
        </authorList>
    </citation>
    <scope>NUCLEOTIDE SEQUENCE [LARGE SCALE GENOMIC DNA]</scope>
    <source>
        <strain evidence="4">NZE10 / CBS 128990</strain>
    </source>
</reference>
<evidence type="ECO:0000256" key="2">
    <source>
        <dbReference type="SAM" id="Phobius"/>
    </source>
</evidence>
<feature type="region of interest" description="Disordered" evidence="1">
    <location>
        <begin position="1196"/>
        <end position="1251"/>
    </location>
</feature>
<feature type="region of interest" description="Disordered" evidence="1">
    <location>
        <begin position="861"/>
        <end position="880"/>
    </location>
</feature>
<dbReference type="eggNOG" id="ENOG502SYS3">
    <property type="taxonomic scope" value="Eukaryota"/>
</dbReference>